<sequence length="51" mass="5766">AAFIRSQGLAGVALWSLEHDDFSNLCQNGTWPLLRTLARELPVNRLEYADH</sequence>
<evidence type="ECO:0000313" key="3">
    <source>
        <dbReference type="Proteomes" id="UP001233172"/>
    </source>
</evidence>
<gene>
    <name evidence="2" type="ORF">Bpfe_022633</name>
</gene>
<accession>A0AAD8B4T0</accession>
<dbReference type="InterPro" id="IPR001223">
    <property type="entry name" value="Glyco_hydro18_cat"/>
</dbReference>
<dbReference type="Proteomes" id="UP001233172">
    <property type="component" value="Unassembled WGS sequence"/>
</dbReference>
<organism evidence="2 3">
    <name type="scientific">Biomphalaria pfeifferi</name>
    <name type="common">Bloodfluke planorb</name>
    <name type="synonym">Freshwater snail</name>
    <dbReference type="NCBI Taxonomy" id="112525"/>
    <lineage>
        <taxon>Eukaryota</taxon>
        <taxon>Metazoa</taxon>
        <taxon>Spiralia</taxon>
        <taxon>Lophotrochozoa</taxon>
        <taxon>Mollusca</taxon>
        <taxon>Gastropoda</taxon>
        <taxon>Heterobranchia</taxon>
        <taxon>Euthyneura</taxon>
        <taxon>Panpulmonata</taxon>
        <taxon>Hygrophila</taxon>
        <taxon>Lymnaeoidea</taxon>
        <taxon>Planorbidae</taxon>
        <taxon>Biomphalaria</taxon>
    </lineage>
</organism>
<protein>
    <submittedName>
        <fullName evidence="2">Chitinase 10</fullName>
    </submittedName>
</protein>
<dbReference type="Gene3D" id="3.20.20.80">
    <property type="entry name" value="Glycosidases"/>
    <property type="match status" value="1"/>
</dbReference>
<evidence type="ECO:0000313" key="2">
    <source>
        <dbReference type="EMBL" id="KAK0048016.1"/>
    </source>
</evidence>
<comment type="caution">
    <text evidence="2">The sequence shown here is derived from an EMBL/GenBank/DDBJ whole genome shotgun (WGS) entry which is preliminary data.</text>
</comment>
<proteinExistence type="predicted"/>
<dbReference type="EMBL" id="JASAOG010000143">
    <property type="protein sequence ID" value="KAK0048016.1"/>
    <property type="molecule type" value="Genomic_DNA"/>
</dbReference>
<dbReference type="GO" id="GO:0005975">
    <property type="term" value="P:carbohydrate metabolic process"/>
    <property type="evidence" value="ECO:0007669"/>
    <property type="project" value="InterPro"/>
</dbReference>
<dbReference type="PROSITE" id="PS51910">
    <property type="entry name" value="GH18_2"/>
    <property type="match status" value="1"/>
</dbReference>
<dbReference type="InterPro" id="IPR017853">
    <property type="entry name" value="GH"/>
</dbReference>
<feature type="domain" description="GH18" evidence="1">
    <location>
        <begin position="1"/>
        <end position="44"/>
    </location>
</feature>
<reference evidence="2" key="1">
    <citation type="journal article" date="2023" name="PLoS Negl. Trop. Dis.">
        <title>A genome sequence for Biomphalaria pfeifferi, the major vector snail for the human-infecting parasite Schistosoma mansoni.</title>
        <authorList>
            <person name="Bu L."/>
            <person name="Lu L."/>
            <person name="Laidemitt M.R."/>
            <person name="Zhang S.M."/>
            <person name="Mutuku M."/>
            <person name="Mkoji G."/>
            <person name="Steinauer M."/>
            <person name="Loker E.S."/>
        </authorList>
    </citation>
    <scope>NUCLEOTIDE SEQUENCE</scope>
    <source>
        <strain evidence="2">KasaAsao</strain>
    </source>
</reference>
<evidence type="ECO:0000259" key="1">
    <source>
        <dbReference type="PROSITE" id="PS51910"/>
    </source>
</evidence>
<dbReference type="SUPFAM" id="SSF51445">
    <property type="entry name" value="(Trans)glycosidases"/>
    <property type="match status" value="1"/>
</dbReference>
<keyword evidence="3" id="KW-1185">Reference proteome</keyword>
<reference evidence="2" key="2">
    <citation type="submission" date="2023-04" db="EMBL/GenBank/DDBJ databases">
        <authorList>
            <person name="Bu L."/>
            <person name="Lu L."/>
            <person name="Laidemitt M.R."/>
            <person name="Zhang S.M."/>
            <person name="Mutuku M."/>
            <person name="Mkoji G."/>
            <person name="Steinauer M."/>
            <person name="Loker E.S."/>
        </authorList>
    </citation>
    <scope>NUCLEOTIDE SEQUENCE</scope>
    <source>
        <strain evidence="2">KasaAsao</strain>
        <tissue evidence="2">Whole Snail</tissue>
    </source>
</reference>
<name>A0AAD8B4T0_BIOPF</name>
<dbReference type="AlphaFoldDB" id="A0AAD8B4T0"/>
<feature type="non-terminal residue" evidence="2">
    <location>
        <position position="1"/>
    </location>
</feature>